<organism evidence="2 3">
    <name type="scientific">Austropuccinia psidii MF-1</name>
    <dbReference type="NCBI Taxonomy" id="1389203"/>
    <lineage>
        <taxon>Eukaryota</taxon>
        <taxon>Fungi</taxon>
        <taxon>Dikarya</taxon>
        <taxon>Basidiomycota</taxon>
        <taxon>Pucciniomycotina</taxon>
        <taxon>Pucciniomycetes</taxon>
        <taxon>Pucciniales</taxon>
        <taxon>Sphaerophragmiaceae</taxon>
        <taxon>Austropuccinia</taxon>
    </lineage>
</organism>
<evidence type="ECO:0000313" key="2">
    <source>
        <dbReference type="EMBL" id="MBW0473781.1"/>
    </source>
</evidence>
<feature type="region of interest" description="Disordered" evidence="1">
    <location>
        <begin position="12"/>
        <end position="50"/>
    </location>
</feature>
<protein>
    <submittedName>
        <fullName evidence="2">Uncharacterized protein</fullName>
    </submittedName>
</protein>
<gene>
    <name evidence="2" type="ORF">O181_013496</name>
</gene>
<name>A0A9Q3BZU6_9BASI</name>
<evidence type="ECO:0000313" key="3">
    <source>
        <dbReference type="Proteomes" id="UP000765509"/>
    </source>
</evidence>
<dbReference type="Proteomes" id="UP000765509">
    <property type="component" value="Unassembled WGS sequence"/>
</dbReference>
<dbReference type="EMBL" id="AVOT02003532">
    <property type="protein sequence ID" value="MBW0473781.1"/>
    <property type="molecule type" value="Genomic_DNA"/>
</dbReference>
<sequence length="119" mass="13444">MAKTHLTTQIDQKPLVGHKSVHGLWKPSEATRSAPRRDSPPVQGKTSLPSMHSILKDQEWCIYGIIYHYAPFLLRNPRVTLSGPNYLIPNEVPKSIITFEGGHFSYSVWKFPGGYQKAI</sequence>
<reference evidence="2" key="1">
    <citation type="submission" date="2021-03" db="EMBL/GenBank/DDBJ databases">
        <title>Draft genome sequence of rust myrtle Austropuccinia psidii MF-1, a brazilian biotype.</title>
        <authorList>
            <person name="Quecine M.C."/>
            <person name="Pachon D.M.R."/>
            <person name="Bonatelli M.L."/>
            <person name="Correr F.H."/>
            <person name="Franceschini L.M."/>
            <person name="Leite T.F."/>
            <person name="Margarido G.R.A."/>
            <person name="Almeida C.A."/>
            <person name="Ferrarezi J.A."/>
            <person name="Labate C.A."/>
        </authorList>
    </citation>
    <scope>NUCLEOTIDE SEQUENCE</scope>
    <source>
        <strain evidence="2">MF-1</strain>
    </source>
</reference>
<accession>A0A9Q3BZU6</accession>
<comment type="caution">
    <text evidence="2">The sequence shown here is derived from an EMBL/GenBank/DDBJ whole genome shotgun (WGS) entry which is preliminary data.</text>
</comment>
<evidence type="ECO:0000256" key="1">
    <source>
        <dbReference type="SAM" id="MobiDB-lite"/>
    </source>
</evidence>
<keyword evidence="3" id="KW-1185">Reference proteome</keyword>
<proteinExistence type="predicted"/>
<dbReference type="AlphaFoldDB" id="A0A9Q3BZU6"/>